<evidence type="ECO:0000256" key="4">
    <source>
        <dbReference type="PIRSR" id="PIRSR600760-2"/>
    </source>
</evidence>
<evidence type="ECO:0000256" key="3">
    <source>
        <dbReference type="ARBA" id="ARBA00022842"/>
    </source>
</evidence>
<evidence type="ECO:0000256" key="2">
    <source>
        <dbReference type="ARBA" id="ARBA00022723"/>
    </source>
</evidence>
<comment type="similarity">
    <text evidence="1">Belongs to the inositol monophosphatase superfamily.</text>
</comment>
<dbReference type="Proteomes" id="UP000435802">
    <property type="component" value="Unassembled WGS sequence"/>
</dbReference>
<dbReference type="PROSITE" id="PS00630">
    <property type="entry name" value="IMP_2"/>
    <property type="match status" value="1"/>
</dbReference>
<name>A0A6N8SI53_9HYPH</name>
<evidence type="ECO:0000256" key="1">
    <source>
        <dbReference type="ARBA" id="ARBA00009759"/>
    </source>
</evidence>
<dbReference type="AlphaFoldDB" id="A0A6N8SI53"/>
<evidence type="ECO:0000313" key="5">
    <source>
        <dbReference type="EMBL" id="MXN48183.1"/>
    </source>
</evidence>
<accession>A0A6N8SI53</accession>
<dbReference type="Gene3D" id="3.30.540.10">
    <property type="entry name" value="Fructose-1,6-Bisphosphatase, subunit A, domain 1"/>
    <property type="match status" value="1"/>
</dbReference>
<dbReference type="OrthoDB" id="9785695at2"/>
<sequence>MTSPANDWTADLDLLTAAARLAGARALEFFRKGPEVWWKNGGHSPVSAADFAANDILKKELLSARPNYGWLSEETDDDAGRLDCETVFVIDPIDGTRAFIAGKDIWCVSAAVVHKGRPVAGVLFAPSLDELYTAAADGVALKNGQPIRATEPDADRPTRMAVPEDMLRHIDKHVVGGVHRISHVPSLAYRLAMVADGRIDATLVKRNAHDWDLAAADLILARAGGSLVTLDGEALSYNRPNVSHETLAAAGLSRLSSLVDASRHLAGH</sequence>
<comment type="caution">
    <text evidence="5">The sequence shown here is derived from an EMBL/GenBank/DDBJ whole genome shotgun (WGS) entry which is preliminary data.</text>
</comment>
<dbReference type="GO" id="GO:0046854">
    <property type="term" value="P:phosphatidylinositol phosphate biosynthetic process"/>
    <property type="evidence" value="ECO:0007669"/>
    <property type="project" value="InterPro"/>
</dbReference>
<comment type="cofactor">
    <cofactor evidence="4">
        <name>Mg(2+)</name>
        <dbReference type="ChEBI" id="CHEBI:18420"/>
    </cofactor>
</comment>
<feature type="binding site" evidence="4">
    <location>
        <position position="212"/>
    </location>
    <ligand>
        <name>Mg(2+)</name>
        <dbReference type="ChEBI" id="CHEBI:18420"/>
        <label>1</label>
        <note>catalytic</note>
    </ligand>
</feature>
<keyword evidence="3 4" id="KW-0460">Magnesium</keyword>
<dbReference type="GO" id="GO:0046872">
    <property type="term" value="F:metal ion binding"/>
    <property type="evidence" value="ECO:0007669"/>
    <property type="project" value="UniProtKB-KW"/>
</dbReference>
<dbReference type="PANTHER" id="PTHR20854:SF4">
    <property type="entry name" value="INOSITOL-1-MONOPHOSPHATASE-RELATED"/>
    <property type="match status" value="1"/>
</dbReference>
<keyword evidence="6" id="KW-1185">Reference proteome</keyword>
<feature type="binding site" evidence="4">
    <location>
        <position position="94"/>
    </location>
    <ligand>
        <name>Mg(2+)</name>
        <dbReference type="ChEBI" id="CHEBI:18420"/>
        <label>1</label>
        <note>catalytic</note>
    </ligand>
</feature>
<dbReference type="PRINTS" id="PR00377">
    <property type="entry name" value="IMPHPHTASES"/>
</dbReference>
<feature type="binding site" evidence="4">
    <location>
        <position position="73"/>
    </location>
    <ligand>
        <name>Mg(2+)</name>
        <dbReference type="ChEBI" id="CHEBI:18420"/>
        <label>1</label>
        <note>catalytic</note>
    </ligand>
</feature>
<organism evidence="5 6">
    <name type="scientific">Shinella kummerowiae</name>
    <dbReference type="NCBI Taxonomy" id="417745"/>
    <lineage>
        <taxon>Bacteria</taxon>
        <taxon>Pseudomonadati</taxon>
        <taxon>Pseudomonadota</taxon>
        <taxon>Alphaproteobacteria</taxon>
        <taxon>Hyphomicrobiales</taxon>
        <taxon>Rhizobiaceae</taxon>
        <taxon>Shinella</taxon>
    </lineage>
</organism>
<dbReference type="InterPro" id="IPR020550">
    <property type="entry name" value="Inositol_monophosphatase_CS"/>
</dbReference>
<reference evidence="5 6" key="1">
    <citation type="submission" date="2019-12" db="EMBL/GenBank/DDBJ databases">
        <title>Shinella kummerowiae sp. nov., a symbiotic bacterium isolated from root nodules of the herbal legume Kummerowia stipulacea.</title>
        <authorList>
            <person name="Gao J."/>
        </authorList>
    </citation>
    <scope>NUCLEOTIDE SEQUENCE [LARGE SCALE GENOMIC DNA]</scope>
    <source>
        <strain evidence="5 6">CCBAU 25048</strain>
    </source>
</reference>
<dbReference type="EMBL" id="WUMK01000009">
    <property type="protein sequence ID" value="MXN48183.1"/>
    <property type="molecule type" value="Genomic_DNA"/>
</dbReference>
<proteinExistence type="inferred from homology"/>
<feature type="binding site" evidence="4">
    <location>
        <position position="93"/>
    </location>
    <ligand>
        <name>Mg(2+)</name>
        <dbReference type="ChEBI" id="CHEBI:18420"/>
        <label>2</label>
    </ligand>
</feature>
<dbReference type="InterPro" id="IPR000760">
    <property type="entry name" value="Inositol_monophosphatase-like"/>
</dbReference>
<dbReference type="GO" id="GO:0007165">
    <property type="term" value="P:signal transduction"/>
    <property type="evidence" value="ECO:0007669"/>
    <property type="project" value="TreeGrafter"/>
</dbReference>
<dbReference type="SUPFAM" id="SSF56655">
    <property type="entry name" value="Carbohydrate phosphatase"/>
    <property type="match status" value="1"/>
</dbReference>
<dbReference type="GO" id="GO:0008934">
    <property type="term" value="F:inositol monophosphate 1-phosphatase activity"/>
    <property type="evidence" value="ECO:0007669"/>
    <property type="project" value="TreeGrafter"/>
</dbReference>
<dbReference type="PANTHER" id="PTHR20854">
    <property type="entry name" value="INOSITOL MONOPHOSPHATASE"/>
    <property type="match status" value="1"/>
</dbReference>
<feature type="binding site" evidence="4">
    <location>
        <position position="91"/>
    </location>
    <ligand>
        <name>Mg(2+)</name>
        <dbReference type="ChEBI" id="CHEBI:18420"/>
        <label>1</label>
        <note>catalytic</note>
    </ligand>
</feature>
<keyword evidence="2 4" id="KW-0479">Metal-binding</keyword>
<dbReference type="CDD" id="cd01638">
    <property type="entry name" value="CysQ"/>
    <property type="match status" value="1"/>
</dbReference>
<dbReference type="GO" id="GO:0006020">
    <property type="term" value="P:inositol metabolic process"/>
    <property type="evidence" value="ECO:0007669"/>
    <property type="project" value="TreeGrafter"/>
</dbReference>
<dbReference type="Gene3D" id="3.40.190.80">
    <property type="match status" value="1"/>
</dbReference>
<dbReference type="Pfam" id="PF00459">
    <property type="entry name" value="Inositol_P"/>
    <property type="match status" value="1"/>
</dbReference>
<dbReference type="RefSeq" id="WP_160861671.1">
    <property type="nucleotide sequence ID" value="NZ_WUMK01000009.1"/>
</dbReference>
<protein>
    <submittedName>
        <fullName evidence="5">3'(2'),5'-bisphosphate nucleotidase CysQ</fullName>
    </submittedName>
</protein>
<evidence type="ECO:0000313" key="6">
    <source>
        <dbReference type="Proteomes" id="UP000435802"/>
    </source>
</evidence>
<gene>
    <name evidence="5" type="ORF">GR138_23515</name>
</gene>